<dbReference type="OrthoDB" id="159229at2759"/>
<dbReference type="EMBL" id="LCZI01000625">
    <property type="protein sequence ID" value="KKZ65555.1"/>
    <property type="molecule type" value="Genomic_DNA"/>
</dbReference>
<evidence type="ECO:0008006" key="4">
    <source>
        <dbReference type="Google" id="ProtNLM"/>
    </source>
</evidence>
<comment type="caution">
    <text evidence="2">The sequence shown here is derived from an EMBL/GenBank/DDBJ whole genome shotgun (WGS) entry which is preliminary data.</text>
</comment>
<dbReference type="AlphaFoldDB" id="A0A0G2I5P2"/>
<name>A0A0G2I5P2_9EURO</name>
<dbReference type="Proteomes" id="UP000034164">
    <property type="component" value="Unassembled WGS sequence"/>
</dbReference>
<organism evidence="2 3">
    <name type="scientific">[Emmonsia] crescens</name>
    <dbReference type="NCBI Taxonomy" id="73230"/>
    <lineage>
        <taxon>Eukaryota</taxon>
        <taxon>Fungi</taxon>
        <taxon>Dikarya</taxon>
        <taxon>Ascomycota</taxon>
        <taxon>Pezizomycotina</taxon>
        <taxon>Eurotiomycetes</taxon>
        <taxon>Eurotiomycetidae</taxon>
        <taxon>Onygenales</taxon>
        <taxon>Ajellomycetaceae</taxon>
        <taxon>Emergomyces</taxon>
    </lineage>
</organism>
<feature type="signal peptide" evidence="1">
    <location>
        <begin position="1"/>
        <end position="20"/>
    </location>
</feature>
<reference evidence="3" key="1">
    <citation type="journal article" date="2015" name="PLoS Genet.">
        <title>The dynamic genome and transcriptome of the human fungal pathogen Blastomyces and close relative Emmonsia.</title>
        <authorList>
            <person name="Munoz J.F."/>
            <person name="Gauthier G.M."/>
            <person name="Desjardins C.A."/>
            <person name="Gallo J.E."/>
            <person name="Holder J."/>
            <person name="Sullivan T.D."/>
            <person name="Marty A.J."/>
            <person name="Carmen J.C."/>
            <person name="Chen Z."/>
            <person name="Ding L."/>
            <person name="Gujja S."/>
            <person name="Magrini V."/>
            <person name="Misas E."/>
            <person name="Mitreva M."/>
            <person name="Priest M."/>
            <person name="Saif S."/>
            <person name="Whiston E.A."/>
            <person name="Young S."/>
            <person name="Zeng Q."/>
            <person name="Goldman W.E."/>
            <person name="Mardis E.R."/>
            <person name="Taylor J.W."/>
            <person name="McEwen J.G."/>
            <person name="Clay O.K."/>
            <person name="Klein B.S."/>
            <person name="Cuomo C.A."/>
        </authorList>
    </citation>
    <scope>NUCLEOTIDE SEQUENCE [LARGE SCALE GENOMIC DNA]</scope>
    <source>
        <strain evidence="3">UAMH 3008</strain>
    </source>
</reference>
<evidence type="ECO:0000313" key="2">
    <source>
        <dbReference type="EMBL" id="KKZ65555.1"/>
    </source>
</evidence>
<feature type="chain" id="PRO_5002545542" description="CHRD domain-containing protein" evidence="1">
    <location>
        <begin position="21"/>
        <end position="85"/>
    </location>
</feature>
<dbReference type="VEuPathDB" id="FungiDB:EMCG_08628"/>
<proteinExistence type="predicted"/>
<sequence length="85" mass="9093">MRSTFAILACSALSFGLSMAQNNYISAPVTENNPPGVIYAATLLNKTTSTVRGTINATAGPGGRGVIFNVDFFDFPDEREFGPFR</sequence>
<protein>
    <recommendedName>
        <fullName evidence="4">CHRD domain-containing protein</fullName>
    </recommendedName>
</protein>
<evidence type="ECO:0000313" key="3">
    <source>
        <dbReference type="Proteomes" id="UP000034164"/>
    </source>
</evidence>
<keyword evidence="1" id="KW-0732">Signal</keyword>
<gene>
    <name evidence="2" type="ORF">EMCG_08628</name>
</gene>
<accession>A0A0G2I5P2</accession>
<evidence type="ECO:0000256" key="1">
    <source>
        <dbReference type="SAM" id="SignalP"/>
    </source>
</evidence>